<dbReference type="Proteomes" id="UP000177905">
    <property type="component" value="Unassembled WGS sequence"/>
</dbReference>
<dbReference type="InterPro" id="IPR012833">
    <property type="entry name" value="NrdD"/>
</dbReference>
<accession>A0A1F4RXD8</accession>
<protein>
    <submittedName>
        <fullName evidence="1">Uncharacterized protein</fullName>
    </submittedName>
</protein>
<evidence type="ECO:0000313" key="2">
    <source>
        <dbReference type="Proteomes" id="UP000177905"/>
    </source>
</evidence>
<dbReference type="GO" id="GO:0006260">
    <property type="term" value="P:DNA replication"/>
    <property type="evidence" value="ECO:0007669"/>
    <property type="project" value="InterPro"/>
</dbReference>
<evidence type="ECO:0000313" key="1">
    <source>
        <dbReference type="EMBL" id="OGC12842.1"/>
    </source>
</evidence>
<dbReference type="AlphaFoldDB" id="A0A1F4RXD8"/>
<name>A0A1F4RXD8_UNCSA</name>
<organism evidence="1 2">
    <name type="scientific">candidate division WOR-1 bacterium RIFOXYB2_FULL_36_35</name>
    <dbReference type="NCBI Taxonomy" id="1802578"/>
    <lineage>
        <taxon>Bacteria</taxon>
        <taxon>Bacillati</taxon>
        <taxon>Saganbacteria</taxon>
    </lineage>
</organism>
<proteinExistence type="predicted"/>
<comment type="caution">
    <text evidence="1">The sequence shown here is derived from an EMBL/GenBank/DDBJ whole genome shotgun (WGS) entry which is preliminary data.</text>
</comment>
<gene>
    <name evidence="1" type="ORF">A2290_06620</name>
</gene>
<dbReference type="GO" id="GO:0008998">
    <property type="term" value="F:ribonucleoside-triphosphate reductase (thioredoxin) activity"/>
    <property type="evidence" value="ECO:0007669"/>
    <property type="project" value="InterPro"/>
</dbReference>
<dbReference type="EMBL" id="MEUA01000065">
    <property type="protein sequence ID" value="OGC12842.1"/>
    <property type="molecule type" value="Genomic_DNA"/>
</dbReference>
<sequence>MTNEELDLFLEGNSQIEWAQDDEGVFYFRHSAFDGEHEKVKVTPKAFASLTPQKLEHILTGGRNIDHITRVTGYFSRVSGWNKGKRGELVERQRVVVS</sequence>
<reference evidence="1 2" key="1">
    <citation type="journal article" date="2016" name="Nat. Commun.">
        <title>Thousands of microbial genomes shed light on interconnected biogeochemical processes in an aquifer system.</title>
        <authorList>
            <person name="Anantharaman K."/>
            <person name="Brown C.T."/>
            <person name="Hug L.A."/>
            <person name="Sharon I."/>
            <person name="Castelle C.J."/>
            <person name="Probst A.J."/>
            <person name="Thomas B.C."/>
            <person name="Singh A."/>
            <person name="Wilkins M.J."/>
            <person name="Karaoz U."/>
            <person name="Brodie E.L."/>
            <person name="Williams K.H."/>
            <person name="Hubbard S.S."/>
            <person name="Banfield J.F."/>
        </authorList>
    </citation>
    <scope>NUCLEOTIDE SEQUENCE [LARGE SCALE GENOMIC DNA]</scope>
</reference>
<dbReference type="Pfam" id="PF13597">
    <property type="entry name" value="NRDD"/>
    <property type="match status" value="1"/>
</dbReference>